<evidence type="ECO:0000313" key="1">
    <source>
        <dbReference type="EMBL" id="KAL1269996.1"/>
    </source>
</evidence>
<keyword evidence="2" id="KW-1185">Reference proteome</keyword>
<accession>A0ABR3MZD6</accession>
<evidence type="ECO:0000313" key="2">
    <source>
        <dbReference type="Proteomes" id="UP001558613"/>
    </source>
</evidence>
<dbReference type="Proteomes" id="UP001558613">
    <property type="component" value="Unassembled WGS sequence"/>
</dbReference>
<evidence type="ECO:0008006" key="3">
    <source>
        <dbReference type="Google" id="ProtNLM"/>
    </source>
</evidence>
<protein>
    <recommendedName>
        <fullName evidence="3">Secreted protein</fullName>
    </recommendedName>
</protein>
<dbReference type="EMBL" id="JAYMGO010000008">
    <property type="protein sequence ID" value="KAL1269996.1"/>
    <property type="molecule type" value="Genomic_DNA"/>
</dbReference>
<name>A0ABR3MZD6_9TELE</name>
<comment type="caution">
    <text evidence="1">The sequence shown here is derived from an EMBL/GenBank/DDBJ whole genome shotgun (WGS) entry which is preliminary data.</text>
</comment>
<proteinExistence type="predicted"/>
<organism evidence="1 2">
    <name type="scientific">Cirrhinus molitorella</name>
    <name type="common">mud carp</name>
    <dbReference type="NCBI Taxonomy" id="172907"/>
    <lineage>
        <taxon>Eukaryota</taxon>
        <taxon>Metazoa</taxon>
        <taxon>Chordata</taxon>
        <taxon>Craniata</taxon>
        <taxon>Vertebrata</taxon>
        <taxon>Euteleostomi</taxon>
        <taxon>Actinopterygii</taxon>
        <taxon>Neopterygii</taxon>
        <taxon>Teleostei</taxon>
        <taxon>Ostariophysi</taxon>
        <taxon>Cypriniformes</taxon>
        <taxon>Cyprinidae</taxon>
        <taxon>Labeoninae</taxon>
        <taxon>Labeonini</taxon>
        <taxon>Cirrhinus</taxon>
    </lineage>
</organism>
<reference evidence="1 2" key="1">
    <citation type="submission" date="2023-09" db="EMBL/GenBank/DDBJ databases">
        <authorList>
            <person name="Wang M."/>
        </authorList>
    </citation>
    <scope>NUCLEOTIDE SEQUENCE [LARGE SCALE GENOMIC DNA]</scope>
    <source>
        <strain evidence="1">GT-2023</strain>
        <tissue evidence="1">Liver</tissue>
    </source>
</reference>
<sequence>MCSGSVGSWTVQLLLNSRLLLHSQVRLDYTPLDKKSQEAMGTRRQGDSVNIARALRSRSPRTFFTLL</sequence>
<gene>
    <name evidence="1" type="ORF">QQF64_032285</name>
</gene>